<protein>
    <submittedName>
        <fullName evidence="1">Uncharacterized protein</fullName>
    </submittedName>
</protein>
<reference evidence="1" key="1">
    <citation type="journal article" date="2020" name="Stud. Mycol.">
        <title>101 Dothideomycetes genomes: a test case for predicting lifestyles and emergence of pathogens.</title>
        <authorList>
            <person name="Haridas S."/>
            <person name="Albert R."/>
            <person name="Binder M."/>
            <person name="Bloem J."/>
            <person name="Labutti K."/>
            <person name="Salamov A."/>
            <person name="Andreopoulos B."/>
            <person name="Baker S."/>
            <person name="Barry K."/>
            <person name="Bills G."/>
            <person name="Bluhm B."/>
            <person name="Cannon C."/>
            <person name="Castanera R."/>
            <person name="Culley D."/>
            <person name="Daum C."/>
            <person name="Ezra D."/>
            <person name="Gonzalez J."/>
            <person name="Henrissat B."/>
            <person name="Kuo A."/>
            <person name="Liang C."/>
            <person name="Lipzen A."/>
            <person name="Lutzoni F."/>
            <person name="Magnuson J."/>
            <person name="Mondo S."/>
            <person name="Nolan M."/>
            <person name="Ohm R."/>
            <person name="Pangilinan J."/>
            <person name="Park H.-J."/>
            <person name="Ramirez L."/>
            <person name="Alfaro M."/>
            <person name="Sun H."/>
            <person name="Tritt A."/>
            <person name="Yoshinaga Y."/>
            <person name="Zwiers L.-H."/>
            <person name="Turgeon B."/>
            <person name="Goodwin S."/>
            <person name="Spatafora J."/>
            <person name="Crous P."/>
            <person name="Grigoriev I."/>
        </authorList>
    </citation>
    <scope>NUCLEOTIDE SEQUENCE</scope>
    <source>
        <strain evidence="1">CBS 675.92</strain>
    </source>
</reference>
<proteinExistence type="predicted"/>
<dbReference type="Proteomes" id="UP000800035">
    <property type="component" value="Unassembled WGS sequence"/>
</dbReference>
<keyword evidence="2" id="KW-1185">Reference proteome</keyword>
<sequence length="227" mass="24906">MRGSSYIRDLFSFDINLDVRSEFKIFQVHDFLVTAGFSEQSIPHTLETWNDIISPSLTPKWIGLSVLAWGSNHAKLGLIGVLLTVTGGMTPKRSQPSTTSRGSHKASSCLHTIHLAMRWKISRKRLCVWMTHSVAAAEGCAHAHGSDGAWELRTRVARSRANSGRALEAAWLARGSGWNRWSGGSRLKREAKRETAACFGLALEPLDSRGGVDSEGMIMPSVFVKCA</sequence>
<evidence type="ECO:0000313" key="1">
    <source>
        <dbReference type="EMBL" id="KAF1962718.1"/>
    </source>
</evidence>
<organism evidence="1 2">
    <name type="scientific">Byssothecium circinans</name>
    <dbReference type="NCBI Taxonomy" id="147558"/>
    <lineage>
        <taxon>Eukaryota</taxon>
        <taxon>Fungi</taxon>
        <taxon>Dikarya</taxon>
        <taxon>Ascomycota</taxon>
        <taxon>Pezizomycotina</taxon>
        <taxon>Dothideomycetes</taxon>
        <taxon>Pleosporomycetidae</taxon>
        <taxon>Pleosporales</taxon>
        <taxon>Massarineae</taxon>
        <taxon>Massarinaceae</taxon>
        <taxon>Byssothecium</taxon>
    </lineage>
</organism>
<accession>A0A6A5UD90</accession>
<dbReference type="AlphaFoldDB" id="A0A6A5UD90"/>
<evidence type="ECO:0000313" key="2">
    <source>
        <dbReference type="Proteomes" id="UP000800035"/>
    </source>
</evidence>
<gene>
    <name evidence="1" type="ORF">CC80DRAFT_499056</name>
</gene>
<dbReference type="EMBL" id="ML976978">
    <property type="protein sequence ID" value="KAF1962718.1"/>
    <property type="molecule type" value="Genomic_DNA"/>
</dbReference>
<name>A0A6A5UD90_9PLEO</name>